<dbReference type="RefSeq" id="WP_081839671.1">
    <property type="nucleotide sequence ID" value="NZ_CATKPL010000001.1"/>
</dbReference>
<sequence>MNKNQVKGRVKKIEGTIKEVAGKAFGNEHLEERGKIEKTVGAIQAGLGDLKEDLNR</sequence>
<name>A0AAQ0IN70_9PSED</name>
<proteinExistence type="inferred from homology"/>
<dbReference type="KEGG" id="pdw:BV82_12290"/>
<dbReference type="Gene3D" id="1.10.1470.10">
    <property type="entry name" value="YjbJ"/>
    <property type="match status" value="1"/>
</dbReference>
<evidence type="ECO:0000313" key="4">
    <source>
        <dbReference type="Proteomes" id="UP000027121"/>
    </source>
</evidence>
<feature type="domain" description="CsbD-like" evidence="2">
    <location>
        <begin position="4"/>
        <end position="55"/>
    </location>
</feature>
<reference evidence="3 4" key="2">
    <citation type="journal article" date="2016" name="Front. Microbiol.">
        <title>When Genome-Based Approach Meets the 'Old but Good': Revealing Genes Involved in the Antibacterial Activity of Pseudomonas sp. P482 against Soft Rot Pathogens.</title>
        <authorList>
            <person name="Krzyzanowska D.M."/>
            <person name="Ossowicki A."/>
            <person name="Rajewska M."/>
            <person name="Maciag T."/>
            <person name="Jablonska M."/>
            <person name="Obuchowski M."/>
            <person name="Heeb S."/>
            <person name="Jafra S."/>
        </authorList>
    </citation>
    <scope>NUCLEOTIDE SEQUENCE [LARGE SCALE GENOMIC DNA]</scope>
    <source>
        <strain evidence="3 4">P482</strain>
    </source>
</reference>
<comment type="similarity">
    <text evidence="1">Belongs to the UPF0337 (CsbD) family.</text>
</comment>
<organism evidence="3 4">
    <name type="scientific">Pseudomonas donghuensis</name>
    <dbReference type="NCBI Taxonomy" id="1163398"/>
    <lineage>
        <taxon>Bacteria</taxon>
        <taxon>Pseudomonadati</taxon>
        <taxon>Pseudomonadota</taxon>
        <taxon>Gammaproteobacteria</taxon>
        <taxon>Pseudomonadales</taxon>
        <taxon>Pseudomonadaceae</taxon>
        <taxon>Pseudomonas</taxon>
    </lineage>
</organism>
<keyword evidence="4" id="KW-1185">Reference proteome</keyword>
<accession>A0AAQ0IN70</accession>
<evidence type="ECO:0000259" key="2">
    <source>
        <dbReference type="Pfam" id="PF05532"/>
    </source>
</evidence>
<dbReference type="AlphaFoldDB" id="A0AAQ0IN70"/>
<dbReference type="SUPFAM" id="SSF69047">
    <property type="entry name" value="Hypothetical protein YjbJ"/>
    <property type="match status" value="1"/>
</dbReference>
<gene>
    <name evidence="3" type="ORF">BV82_12290</name>
</gene>
<dbReference type="EMBL" id="CP071706">
    <property type="protein sequence ID" value="QWE81267.1"/>
    <property type="molecule type" value="Genomic_DNA"/>
</dbReference>
<evidence type="ECO:0000313" key="3">
    <source>
        <dbReference type="EMBL" id="QWE81267.1"/>
    </source>
</evidence>
<reference evidence="3 4" key="1">
    <citation type="journal article" date="2014" name="Genome Announc.">
        <title>Genome Sequence of Pseudomonas sp. Strain P482, a Tomato Rhizosphere Isolate with Broad-Spectrum Antimicrobial Activity.</title>
        <authorList>
            <person name="Krzyzanowska D.M."/>
            <person name="Ossowicki A."/>
            <person name="Jafra S."/>
        </authorList>
    </citation>
    <scope>NUCLEOTIDE SEQUENCE [LARGE SCALE GENOMIC DNA]</scope>
    <source>
        <strain evidence="3 4">P482</strain>
    </source>
</reference>
<dbReference type="GeneID" id="98283064"/>
<protein>
    <submittedName>
        <fullName evidence="3">CsbD family protein</fullName>
    </submittedName>
</protein>
<dbReference type="Pfam" id="PF05532">
    <property type="entry name" value="CsbD"/>
    <property type="match status" value="1"/>
</dbReference>
<dbReference type="InterPro" id="IPR036629">
    <property type="entry name" value="YjbJ_sf"/>
</dbReference>
<evidence type="ECO:0000256" key="1">
    <source>
        <dbReference type="ARBA" id="ARBA00009129"/>
    </source>
</evidence>
<dbReference type="InterPro" id="IPR008462">
    <property type="entry name" value="CsbD"/>
</dbReference>
<dbReference type="Proteomes" id="UP000027121">
    <property type="component" value="Chromosome"/>
</dbReference>